<dbReference type="EMBL" id="MU864547">
    <property type="protein sequence ID" value="KAK4183456.1"/>
    <property type="molecule type" value="Genomic_DNA"/>
</dbReference>
<feature type="compositionally biased region" description="Low complexity" evidence="1">
    <location>
        <begin position="361"/>
        <end position="370"/>
    </location>
</feature>
<dbReference type="Proteomes" id="UP001302126">
    <property type="component" value="Unassembled WGS sequence"/>
</dbReference>
<keyword evidence="4" id="KW-1185">Reference proteome</keyword>
<evidence type="ECO:0000313" key="4">
    <source>
        <dbReference type="Proteomes" id="UP001302126"/>
    </source>
</evidence>
<feature type="compositionally biased region" description="Pro residues" evidence="1">
    <location>
        <begin position="69"/>
        <end position="79"/>
    </location>
</feature>
<feature type="compositionally biased region" description="Low complexity" evidence="1">
    <location>
        <begin position="55"/>
        <end position="68"/>
    </location>
</feature>
<comment type="caution">
    <text evidence="3">The sequence shown here is derived from an EMBL/GenBank/DDBJ whole genome shotgun (WGS) entry which is preliminary data.</text>
</comment>
<protein>
    <submittedName>
        <fullName evidence="3">Uncharacterized protein</fullName>
    </submittedName>
</protein>
<feature type="compositionally biased region" description="Basic and acidic residues" evidence="1">
    <location>
        <begin position="81"/>
        <end position="92"/>
    </location>
</feature>
<feature type="region of interest" description="Disordered" evidence="1">
    <location>
        <begin position="338"/>
        <end position="376"/>
    </location>
</feature>
<evidence type="ECO:0000313" key="3">
    <source>
        <dbReference type="EMBL" id="KAK4183456.1"/>
    </source>
</evidence>
<evidence type="ECO:0000256" key="1">
    <source>
        <dbReference type="SAM" id="MobiDB-lite"/>
    </source>
</evidence>
<feature type="compositionally biased region" description="Low complexity" evidence="1">
    <location>
        <begin position="141"/>
        <end position="152"/>
    </location>
</feature>
<feature type="chain" id="PRO_5042898806" evidence="2">
    <location>
        <begin position="22"/>
        <end position="590"/>
    </location>
</feature>
<feature type="compositionally biased region" description="Polar residues" evidence="1">
    <location>
        <begin position="158"/>
        <end position="172"/>
    </location>
</feature>
<evidence type="ECO:0000256" key="2">
    <source>
        <dbReference type="SAM" id="SignalP"/>
    </source>
</evidence>
<reference evidence="3" key="2">
    <citation type="submission" date="2023-05" db="EMBL/GenBank/DDBJ databases">
        <authorList>
            <consortium name="Lawrence Berkeley National Laboratory"/>
            <person name="Steindorff A."/>
            <person name="Hensen N."/>
            <person name="Bonometti L."/>
            <person name="Westerberg I."/>
            <person name="Brannstrom I.O."/>
            <person name="Guillou S."/>
            <person name="Cros-Aarteil S."/>
            <person name="Calhoun S."/>
            <person name="Haridas S."/>
            <person name="Kuo A."/>
            <person name="Mondo S."/>
            <person name="Pangilinan J."/>
            <person name="Riley R."/>
            <person name="Labutti K."/>
            <person name="Andreopoulos B."/>
            <person name="Lipzen A."/>
            <person name="Chen C."/>
            <person name="Yanf M."/>
            <person name="Daum C."/>
            <person name="Ng V."/>
            <person name="Clum A."/>
            <person name="Ohm R."/>
            <person name="Martin F."/>
            <person name="Silar P."/>
            <person name="Natvig D."/>
            <person name="Lalanne C."/>
            <person name="Gautier V."/>
            <person name="Ament-Velasquez S.L."/>
            <person name="Kruys A."/>
            <person name="Hutchinson M.I."/>
            <person name="Powell A.J."/>
            <person name="Barry K."/>
            <person name="Miller A.N."/>
            <person name="Grigoriev I.V."/>
            <person name="Debuchy R."/>
            <person name="Gladieux P."/>
            <person name="Thoren M.H."/>
            <person name="Johannesson H."/>
        </authorList>
    </citation>
    <scope>NUCLEOTIDE SEQUENCE</scope>
    <source>
        <strain evidence="3">PSN309</strain>
    </source>
</reference>
<keyword evidence="2" id="KW-0732">Signal</keyword>
<dbReference type="AlphaFoldDB" id="A0AAN7ACD9"/>
<sequence>MKHTTALVAAIGLATAATGNAASIPASKRASSDVISARSLLNTPGVPFQKRDPSPRGAGSSGSRSRPSTPAPASRPPSTAPKKEEKKPEPAKVETPSGSSSKPEAPPKVETPPAPKPEAPPKVETPPPAPKPETPPGNATPPQGSQSQQNNPDLNAPVPQTNPGQTTPQAQQNGGGIVTNKDPGFVQRTGENFAVGVAAGLAANAIGTHSPIINPPDAPAAEAASAAEAAPATEAAPVEAAPAGAEAQVPVQKRSDYMYLVDDEDEDVDAGVEKRSPLRFINDGSQGRSGLLQAQTQNVAQRPTAVVIRPTPTNVINVGGPTEVPRVNKRIIGKILSKVIKPKPKSNPPATKPKTDNQDTNVNNGNNNKNNGGGAAGGVLDTATNLGGTILLGGVANEVLNGGGAQPQPDPAAVPVDAPVDAPVDEGFVQAQTQNAGNPPLPTEAPAVVARRSTPEMLEFEDEDGPVYLIPVDDAERAELEAAGGGALGKRDPRGFGAIFRVFKPLAGHVFGETVNSVAERDVHEEQYIVVERADDKEEVAKKLGEKLGKAVKEEVEERKKSAAAPEMMAGKGVFLAAGMAVAVAFAAYL</sequence>
<gene>
    <name evidence="3" type="ORF">QBC35DRAFT_456274</name>
</gene>
<name>A0AAN7ACD9_9PEZI</name>
<accession>A0AAN7ACD9</accession>
<proteinExistence type="predicted"/>
<organism evidence="3 4">
    <name type="scientific">Podospora australis</name>
    <dbReference type="NCBI Taxonomy" id="1536484"/>
    <lineage>
        <taxon>Eukaryota</taxon>
        <taxon>Fungi</taxon>
        <taxon>Dikarya</taxon>
        <taxon>Ascomycota</taxon>
        <taxon>Pezizomycotina</taxon>
        <taxon>Sordariomycetes</taxon>
        <taxon>Sordariomycetidae</taxon>
        <taxon>Sordariales</taxon>
        <taxon>Podosporaceae</taxon>
        <taxon>Podospora</taxon>
    </lineage>
</organism>
<feature type="compositionally biased region" description="Low complexity" evidence="1">
    <location>
        <begin position="16"/>
        <end position="27"/>
    </location>
</feature>
<feature type="compositionally biased region" description="Low complexity" evidence="1">
    <location>
        <begin position="219"/>
        <end position="247"/>
    </location>
</feature>
<feature type="region of interest" description="Disordered" evidence="1">
    <location>
        <begin position="16"/>
        <end position="187"/>
    </location>
</feature>
<feature type="compositionally biased region" description="Pro residues" evidence="1">
    <location>
        <begin position="104"/>
        <end position="139"/>
    </location>
</feature>
<feature type="signal peptide" evidence="2">
    <location>
        <begin position="1"/>
        <end position="21"/>
    </location>
</feature>
<feature type="region of interest" description="Disordered" evidence="1">
    <location>
        <begin position="213"/>
        <end position="248"/>
    </location>
</feature>
<reference evidence="3" key="1">
    <citation type="journal article" date="2023" name="Mol. Phylogenet. Evol.">
        <title>Genome-scale phylogeny and comparative genomics of the fungal order Sordariales.</title>
        <authorList>
            <person name="Hensen N."/>
            <person name="Bonometti L."/>
            <person name="Westerberg I."/>
            <person name="Brannstrom I.O."/>
            <person name="Guillou S."/>
            <person name="Cros-Aarteil S."/>
            <person name="Calhoun S."/>
            <person name="Haridas S."/>
            <person name="Kuo A."/>
            <person name="Mondo S."/>
            <person name="Pangilinan J."/>
            <person name="Riley R."/>
            <person name="LaButti K."/>
            <person name="Andreopoulos B."/>
            <person name="Lipzen A."/>
            <person name="Chen C."/>
            <person name="Yan M."/>
            <person name="Daum C."/>
            <person name="Ng V."/>
            <person name="Clum A."/>
            <person name="Steindorff A."/>
            <person name="Ohm R.A."/>
            <person name="Martin F."/>
            <person name="Silar P."/>
            <person name="Natvig D.O."/>
            <person name="Lalanne C."/>
            <person name="Gautier V."/>
            <person name="Ament-Velasquez S.L."/>
            <person name="Kruys A."/>
            <person name="Hutchinson M.I."/>
            <person name="Powell A.J."/>
            <person name="Barry K."/>
            <person name="Miller A.N."/>
            <person name="Grigoriev I.V."/>
            <person name="Debuchy R."/>
            <person name="Gladieux P."/>
            <person name="Hiltunen Thoren M."/>
            <person name="Johannesson H."/>
        </authorList>
    </citation>
    <scope>NUCLEOTIDE SEQUENCE</scope>
    <source>
        <strain evidence="3">PSN309</strain>
    </source>
</reference>